<gene>
    <name evidence="9" type="ORF">EXIGLDRAFT_646696</name>
</gene>
<keyword evidence="4 6" id="KW-0863">Zinc-finger</keyword>
<dbReference type="PROSITE" id="PS00518">
    <property type="entry name" value="ZF_RING_1"/>
    <property type="match status" value="1"/>
</dbReference>
<feature type="domain" description="RING-type" evidence="8">
    <location>
        <begin position="130"/>
        <end position="173"/>
    </location>
</feature>
<dbReference type="SUPFAM" id="SSF57850">
    <property type="entry name" value="RING/U-box"/>
    <property type="match status" value="1"/>
</dbReference>
<keyword evidence="5" id="KW-0862">Zinc</keyword>
<dbReference type="STRING" id="1314781.A0A165I5K8"/>
<evidence type="ECO:0000256" key="2">
    <source>
        <dbReference type="ARBA" id="ARBA00022490"/>
    </source>
</evidence>
<dbReference type="InParanoid" id="A0A165I5K8"/>
<dbReference type="GO" id="GO:0008270">
    <property type="term" value="F:zinc ion binding"/>
    <property type="evidence" value="ECO:0007669"/>
    <property type="project" value="UniProtKB-KW"/>
</dbReference>
<keyword evidence="2" id="KW-0963">Cytoplasm</keyword>
<feature type="compositionally biased region" description="Polar residues" evidence="7">
    <location>
        <begin position="24"/>
        <end position="45"/>
    </location>
</feature>
<evidence type="ECO:0000313" key="9">
    <source>
        <dbReference type="EMBL" id="KZV92931.1"/>
    </source>
</evidence>
<evidence type="ECO:0000313" key="10">
    <source>
        <dbReference type="Proteomes" id="UP000077266"/>
    </source>
</evidence>
<keyword evidence="3" id="KW-0479">Metal-binding</keyword>
<dbReference type="FunCoup" id="A0A165I5K8">
    <property type="interactions" value="330"/>
</dbReference>
<dbReference type="SMART" id="SM00184">
    <property type="entry name" value="RING"/>
    <property type="match status" value="1"/>
</dbReference>
<dbReference type="InterPro" id="IPR001841">
    <property type="entry name" value="Znf_RING"/>
</dbReference>
<protein>
    <recommendedName>
        <fullName evidence="8">RING-type domain-containing protein</fullName>
    </recommendedName>
</protein>
<sequence length="603" mass="67354">MNTARRVTGTGPGVDSTKRKMSGPGNQSLNHLLNFSLPPRQSHQTAPIPRRSRRVGTQQGIWNKEKFVNAQYRFIMNPNGDYTVHFADPDIYFQWQDILQVIVPRSSALAVAGPSSDVTASAGAEGQTTCPICLSPPAAPRMTKCGHIFCFPCILHYLGTSETTKWAKCPICTDSVASHQLRSVRWYDAEEDQREPGVLKMRLMERPQITTLALPRSPTWPSDSLPPHQAPFHFMPDVFAFSKFMIATPDYMITELTRELDELATERRTLDRLGDELGITFVDAAEEKVRRQLAKAQALDTVPLRAAEQRARREAEEITERARRRAEYEAQRREGSSVVTEEVPAALLNTTTKGPRTRKNVNPPPPSTSTYYFYQAASGLPIFLHPLDIRTLLAHFNSYASFPDVISVRVEAAQEGSVDDALRKRCKYLGHIPEATDVVFVEADLKDVVGEDALQPFEGALRMRRTKRKEKERKDDKARAKAEAHERERAQLPAVRVARTIEVWEQPPVEAFLSAVVQEEQSAADDPPQPVLTGAWGSRSFAAAAVEARPRDHEREDAHDDHEQFDEAWADLEGRTGGGGGRRGKKNRLVIIGGGGGGARRRR</sequence>
<evidence type="ECO:0000256" key="4">
    <source>
        <dbReference type="ARBA" id="ARBA00022771"/>
    </source>
</evidence>
<proteinExistence type="predicted"/>
<dbReference type="PROSITE" id="PS50089">
    <property type="entry name" value="ZF_RING_2"/>
    <property type="match status" value="1"/>
</dbReference>
<evidence type="ECO:0000256" key="1">
    <source>
        <dbReference type="ARBA" id="ARBA00004496"/>
    </source>
</evidence>
<dbReference type="CDD" id="cd16536">
    <property type="entry name" value="RING-HC_RNF10"/>
    <property type="match status" value="1"/>
</dbReference>
<feature type="compositionally biased region" description="Basic and acidic residues" evidence="7">
    <location>
        <begin position="472"/>
        <end position="487"/>
    </location>
</feature>
<dbReference type="InterPro" id="IPR013083">
    <property type="entry name" value="Znf_RING/FYVE/PHD"/>
</dbReference>
<feature type="region of interest" description="Disordered" evidence="7">
    <location>
        <begin position="1"/>
        <end position="57"/>
    </location>
</feature>
<dbReference type="Pfam" id="PF00097">
    <property type="entry name" value="zf-C3HC4"/>
    <property type="match status" value="1"/>
</dbReference>
<reference evidence="9 10" key="1">
    <citation type="journal article" date="2016" name="Mol. Biol. Evol.">
        <title>Comparative Genomics of Early-Diverging Mushroom-Forming Fungi Provides Insights into the Origins of Lignocellulose Decay Capabilities.</title>
        <authorList>
            <person name="Nagy L.G."/>
            <person name="Riley R."/>
            <person name="Tritt A."/>
            <person name="Adam C."/>
            <person name="Daum C."/>
            <person name="Floudas D."/>
            <person name="Sun H."/>
            <person name="Yadav J.S."/>
            <person name="Pangilinan J."/>
            <person name="Larsson K.H."/>
            <person name="Matsuura K."/>
            <person name="Barry K."/>
            <person name="Labutti K."/>
            <person name="Kuo R."/>
            <person name="Ohm R.A."/>
            <person name="Bhattacharya S.S."/>
            <person name="Shirouzu T."/>
            <person name="Yoshinaga Y."/>
            <person name="Martin F.M."/>
            <person name="Grigoriev I.V."/>
            <person name="Hibbett D.S."/>
        </authorList>
    </citation>
    <scope>NUCLEOTIDE SEQUENCE [LARGE SCALE GENOMIC DNA]</scope>
    <source>
        <strain evidence="9 10">HHB12029</strain>
    </source>
</reference>
<evidence type="ECO:0000256" key="6">
    <source>
        <dbReference type="PROSITE-ProRule" id="PRU00175"/>
    </source>
</evidence>
<keyword evidence="10" id="KW-1185">Reference proteome</keyword>
<feature type="compositionally biased region" description="Gly residues" evidence="7">
    <location>
        <begin position="592"/>
        <end position="603"/>
    </location>
</feature>
<feature type="compositionally biased region" description="Basic and acidic residues" evidence="7">
    <location>
        <begin position="548"/>
        <end position="562"/>
    </location>
</feature>
<accession>A0A165I5K8</accession>
<feature type="region of interest" description="Disordered" evidence="7">
    <location>
        <begin position="465"/>
        <end position="487"/>
    </location>
</feature>
<dbReference type="InterPro" id="IPR017907">
    <property type="entry name" value="Znf_RING_CS"/>
</dbReference>
<dbReference type="GO" id="GO:0045944">
    <property type="term" value="P:positive regulation of transcription by RNA polymerase II"/>
    <property type="evidence" value="ECO:0007669"/>
    <property type="project" value="TreeGrafter"/>
</dbReference>
<dbReference type="AlphaFoldDB" id="A0A165I5K8"/>
<evidence type="ECO:0000256" key="7">
    <source>
        <dbReference type="SAM" id="MobiDB-lite"/>
    </source>
</evidence>
<evidence type="ECO:0000259" key="8">
    <source>
        <dbReference type="PROSITE" id="PS50089"/>
    </source>
</evidence>
<dbReference type="OrthoDB" id="302966at2759"/>
<name>A0A165I5K8_EXIGL</name>
<evidence type="ECO:0000256" key="3">
    <source>
        <dbReference type="ARBA" id="ARBA00022723"/>
    </source>
</evidence>
<dbReference type="Gene3D" id="3.30.40.10">
    <property type="entry name" value="Zinc/RING finger domain, C3HC4 (zinc finger)"/>
    <property type="match status" value="1"/>
</dbReference>
<evidence type="ECO:0000256" key="5">
    <source>
        <dbReference type="ARBA" id="ARBA00022833"/>
    </source>
</evidence>
<dbReference type="GO" id="GO:0005737">
    <property type="term" value="C:cytoplasm"/>
    <property type="evidence" value="ECO:0007669"/>
    <property type="project" value="UniProtKB-SubCell"/>
</dbReference>
<dbReference type="PANTHER" id="PTHR12983:SF9">
    <property type="entry name" value="E3 UBIQUITIN-PROTEIN LIGASE RNF10"/>
    <property type="match status" value="1"/>
</dbReference>
<feature type="region of interest" description="Disordered" evidence="7">
    <location>
        <begin position="547"/>
        <end position="603"/>
    </location>
</feature>
<organism evidence="9 10">
    <name type="scientific">Exidia glandulosa HHB12029</name>
    <dbReference type="NCBI Taxonomy" id="1314781"/>
    <lineage>
        <taxon>Eukaryota</taxon>
        <taxon>Fungi</taxon>
        <taxon>Dikarya</taxon>
        <taxon>Basidiomycota</taxon>
        <taxon>Agaricomycotina</taxon>
        <taxon>Agaricomycetes</taxon>
        <taxon>Auriculariales</taxon>
        <taxon>Exidiaceae</taxon>
        <taxon>Exidia</taxon>
    </lineage>
</organism>
<dbReference type="PANTHER" id="PTHR12983">
    <property type="entry name" value="RING FINGER 10 FAMILY MEMBER"/>
    <property type="match status" value="1"/>
</dbReference>
<dbReference type="GO" id="GO:0000976">
    <property type="term" value="F:transcription cis-regulatory region binding"/>
    <property type="evidence" value="ECO:0007669"/>
    <property type="project" value="TreeGrafter"/>
</dbReference>
<dbReference type="EMBL" id="KV425999">
    <property type="protein sequence ID" value="KZV92931.1"/>
    <property type="molecule type" value="Genomic_DNA"/>
</dbReference>
<dbReference type="InterPro" id="IPR018957">
    <property type="entry name" value="Znf_C3HC4_RING-type"/>
</dbReference>
<dbReference type="Proteomes" id="UP000077266">
    <property type="component" value="Unassembled WGS sequence"/>
</dbReference>
<comment type="subcellular location">
    <subcellularLocation>
        <location evidence="1">Cytoplasm</location>
    </subcellularLocation>
</comment>
<dbReference type="InterPro" id="IPR039739">
    <property type="entry name" value="MAG2/RNF10"/>
</dbReference>